<dbReference type="GO" id="GO:0004722">
    <property type="term" value="F:protein serine/threonine phosphatase activity"/>
    <property type="evidence" value="ECO:0007669"/>
    <property type="project" value="InterPro"/>
</dbReference>
<dbReference type="OrthoDB" id="10264738at2759"/>
<comment type="similarity">
    <text evidence="4">Belongs to the PP2C family.</text>
</comment>
<dbReference type="PROSITE" id="PS01032">
    <property type="entry name" value="PPM_1"/>
    <property type="match status" value="1"/>
</dbReference>
<dbReference type="InterPro" id="IPR001932">
    <property type="entry name" value="PPM-type_phosphatase-like_dom"/>
</dbReference>
<accession>A0A0L0FYM5</accession>
<keyword evidence="1" id="KW-0479">Metal-binding</keyword>
<dbReference type="SUPFAM" id="SSF81606">
    <property type="entry name" value="PP2C-like"/>
    <property type="match status" value="1"/>
</dbReference>
<dbReference type="SMART" id="SM00332">
    <property type="entry name" value="PP2Cc"/>
    <property type="match status" value="1"/>
</dbReference>
<dbReference type="PANTHER" id="PTHR47992">
    <property type="entry name" value="PROTEIN PHOSPHATASE"/>
    <property type="match status" value="1"/>
</dbReference>
<dbReference type="STRING" id="667725.A0A0L0FYM5"/>
<feature type="region of interest" description="Disordered" evidence="5">
    <location>
        <begin position="157"/>
        <end position="184"/>
    </location>
</feature>
<gene>
    <name evidence="7" type="ORF">SARC_06038</name>
</gene>
<evidence type="ECO:0000256" key="4">
    <source>
        <dbReference type="RuleBase" id="RU003465"/>
    </source>
</evidence>
<evidence type="ECO:0000256" key="1">
    <source>
        <dbReference type="ARBA" id="ARBA00022723"/>
    </source>
</evidence>
<dbReference type="RefSeq" id="XP_014155553.1">
    <property type="nucleotide sequence ID" value="XM_014300078.1"/>
</dbReference>
<dbReference type="InterPro" id="IPR000222">
    <property type="entry name" value="PP2C_BS"/>
</dbReference>
<keyword evidence="3 4" id="KW-0904">Protein phosphatase</keyword>
<evidence type="ECO:0000259" key="6">
    <source>
        <dbReference type="PROSITE" id="PS51746"/>
    </source>
</evidence>
<dbReference type="EMBL" id="KQ242011">
    <property type="protein sequence ID" value="KNC81651.1"/>
    <property type="molecule type" value="Genomic_DNA"/>
</dbReference>
<dbReference type="Gene3D" id="3.60.40.10">
    <property type="entry name" value="PPM-type phosphatase domain"/>
    <property type="match status" value="1"/>
</dbReference>
<dbReference type="eggNOG" id="KOG0698">
    <property type="taxonomic scope" value="Eukaryota"/>
</dbReference>
<sequence length="354" mass="38658">MPFRFRGASGITISMATCAALYTHLQGSPGARAEQKSTNSRDKWAPPRLKCPESPSVYVGAAGKDLVYSTATIKGKRSYQEDRYSAHAPLSENSDVMFFGVFDGHAGARCSEYVMENLGTMVDTELSNIRRNLVCAKPYASTSKNIAAKVGGNIKAREDTGNDSGYDSGEDSGIDESKPSSRDAERINVKELEDRIAYRNAMIGACGAALQVSFNKLDSQFLTRATKNNWHDGACVLVALLTEDALVVGNAGDCRAVMYRDGKAVPLSYDHKPNRLDEFQRIKDAGGFVAWKGVWRVQGVLAISRSFGDKSLKQWVVSDAELVDEEFSGEDSFIILATYVAHTLLPKRTTVCLH</sequence>
<proteinExistence type="inferred from homology"/>
<evidence type="ECO:0000313" key="8">
    <source>
        <dbReference type="Proteomes" id="UP000054560"/>
    </source>
</evidence>
<keyword evidence="8" id="KW-1185">Reference proteome</keyword>
<dbReference type="InterPro" id="IPR036457">
    <property type="entry name" value="PPM-type-like_dom_sf"/>
</dbReference>
<feature type="domain" description="PPM-type phosphatase" evidence="6">
    <location>
        <begin position="67"/>
        <end position="354"/>
    </location>
</feature>
<feature type="compositionally biased region" description="Basic and acidic residues" evidence="5">
    <location>
        <begin position="175"/>
        <end position="184"/>
    </location>
</feature>
<protein>
    <recommendedName>
        <fullName evidence="6">PPM-type phosphatase domain-containing protein</fullName>
    </recommendedName>
</protein>
<evidence type="ECO:0000256" key="3">
    <source>
        <dbReference type="ARBA" id="ARBA00022912"/>
    </source>
</evidence>
<keyword evidence="2 4" id="KW-0378">Hydrolase</keyword>
<dbReference type="Pfam" id="PF00481">
    <property type="entry name" value="PP2C"/>
    <property type="match status" value="1"/>
</dbReference>
<dbReference type="Proteomes" id="UP000054560">
    <property type="component" value="Unassembled WGS sequence"/>
</dbReference>
<reference evidence="7 8" key="1">
    <citation type="submission" date="2011-02" db="EMBL/GenBank/DDBJ databases">
        <title>The Genome Sequence of Sphaeroforma arctica JP610.</title>
        <authorList>
            <consortium name="The Broad Institute Genome Sequencing Platform"/>
            <person name="Russ C."/>
            <person name="Cuomo C."/>
            <person name="Young S.K."/>
            <person name="Zeng Q."/>
            <person name="Gargeya S."/>
            <person name="Alvarado L."/>
            <person name="Berlin A."/>
            <person name="Chapman S.B."/>
            <person name="Chen Z."/>
            <person name="Freedman E."/>
            <person name="Gellesch M."/>
            <person name="Goldberg J."/>
            <person name="Griggs A."/>
            <person name="Gujja S."/>
            <person name="Heilman E."/>
            <person name="Heiman D."/>
            <person name="Howarth C."/>
            <person name="Mehta T."/>
            <person name="Neiman D."/>
            <person name="Pearson M."/>
            <person name="Roberts A."/>
            <person name="Saif S."/>
            <person name="Shea T."/>
            <person name="Shenoy N."/>
            <person name="Sisk P."/>
            <person name="Stolte C."/>
            <person name="Sykes S."/>
            <person name="White J."/>
            <person name="Yandava C."/>
            <person name="Burger G."/>
            <person name="Gray M.W."/>
            <person name="Holland P.W.H."/>
            <person name="King N."/>
            <person name="Lang F.B.F."/>
            <person name="Roger A.J."/>
            <person name="Ruiz-Trillo I."/>
            <person name="Haas B."/>
            <person name="Nusbaum C."/>
            <person name="Birren B."/>
        </authorList>
    </citation>
    <scope>NUCLEOTIDE SEQUENCE [LARGE SCALE GENOMIC DNA]</scope>
    <source>
        <strain evidence="7 8">JP610</strain>
    </source>
</reference>
<organism evidence="7 8">
    <name type="scientific">Sphaeroforma arctica JP610</name>
    <dbReference type="NCBI Taxonomy" id="667725"/>
    <lineage>
        <taxon>Eukaryota</taxon>
        <taxon>Ichthyosporea</taxon>
        <taxon>Ichthyophonida</taxon>
        <taxon>Sphaeroforma</taxon>
    </lineage>
</organism>
<dbReference type="AlphaFoldDB" id="A0A0L0FYM5"/>
<name>A0A0L0FYM5_9EUKA</name>
<dbReference type="CDD" id="cd00143">
    <property type="entry name" value="PP2Cc"/>
    <property type="match status" value="1"/>
</dbReference>
<evidence type="ECO:0000256" key="5">
    <source>
        <dbReference type="SAM" id="MobiDB-lite"/>
    </source>
</evidence>
<dbReference type="GO" id="GO:0046872">
    <property type="term" value="F:metal ion binding"/>
    <property type="evidence" value="ECO:0007669"/>
    <property type="project" value="UniProtKB-KW"/>
</dbReference>
<dbReference type="InterPro" id="IPR015655">
    <property type="entry name" value="PP2C"/>
</dbReference>
<evidence type="ECO:0000313" key="7">
    <source>
        <dbReference type="EMBL" id="KNC81651.1"/>
    </source>
</evidence>
<evidence type="ECO:0000256" key="2">
    <source>
        <dbReference type="ARBA" id="ARBA00022801"/>
    </source>
</evidence>
<dbReference type="PROSITE" id="PS51746">
    <property type="entry name" value="PPM_2"/>
    <property type="match status" value="1"/>
</dbReference>
<dbReference type="GeneID" id="25906542"/>